<sequence>MRGEGTVAEAERVQSEVWRMIGRAYEKRRAKGLSQSELARRLGVPRGQVCLWLRDRERMTLKAAARLADAMGYDLEVRLIRRATLRAVQAQAQ</sequence>
<evidence type="ECO:0000259" key="1">
    <source>
        <dbReference type="PROSITE" id="PS50943"/>
    </source>
</evidence>
<dbReference type="Proteomes" id="UP001549313">
    <property type="component" value="Unassembled WGS sequence"/>
</dbReference>
<proteinExistence type="predicted"/>
<dbReference type="Gene3D" id="1.10.260.40">
    <property type="entry name" value="lambda repressor-like DNA-binding domains"/>
    <property type="match status" value="1"/>
</dbReference>
<keyword evidence="3" id="KW-1185">Reference proteome</keyword>
<evidence type="ECO:0000313" key="2">
    <source>
        <dbReference type="EMBL" id="MET4685170.1"/>
    </source>
</evidence>
<dbReference type="SMART" id="SM00530">
    <property type="entry name" value="HTH_XRE"/>
    <property type="match status" value="1"/>
</dbReference>
<reference evidence="2 3" key="1">
    <citation type="submission" date="2024-06" db="EMBL/GenBank/DDBJ databases">
        <title>Sorghum-associated microbial communities from plants grown in Nebraska, USA.</title>
        <authorList>
            <person name="Schachtman D."/>
        </authorList>
    </citation>
    <scope>NUCLEOTIDE SEQUENCE [LARGE SCALE GENOMIC DNA]</scope>
    <source>
        <strain evidence="2 3">2814</strain>
    </source>
</reference>
<dbReference type="InterPro" id="IPR001387">
    <property type="entry name" value="Cro/C1-type_HTH"/>
</dbReference>
<dbReference type="PROSITE" id="PS50943">
    <property type="entry name" value="HTH_CROC1"/>
    <property type="match status" value="1"/>
</dbReference>
<evidence type="ECO:0000313" key="3">
    <source>
        <dbReference type="Proteomes" id="UP001549313"/>
    </source>
</evidence>
<gene>
    <name evidence="2" type="ORF">ABIE19_003121</name>
</gene>
<protein>
    <submittedName>
        <fullName evidence="2">Transcriptional regulator with XRE-family HTH domain</fullName>
    </submittedName>
</protein>
<dbReference type="CDD" id="cd00093">
    <property type="entry name" value="HTH_XRE"/>
    <property type="match status" value="1"/>
</dbReference>
<accession>A0ABV2RGT4</accession>
<dbReference type="SUPFAM" id="SSF47413">
    <property type="entry name" value="lambda repressor-like DNA-binding domains"/>
    <property type="match status" value="1"/>
</dbReference>
<dbReference type="EMBL" id="JBEPTF010000005">
    <property type="protein sequence ID" value="MET4685170.1"/>
    <property type="molecule type" value="Genomic_DNA"/>
</dbReference>
<organism evidence="2 3">
    <name type="scientific">Brevundimonas faecalis</name>
    <dbReference type="NCBI Taxonomy" id="947378"/>
    <lineage>
        <taxon>Bacteria</taxon>
        <taxon>Pseudomonadati</taxon>
        <taxon>Pseudomonadota</taxon>
        <taxon>Alphaproteobacteria</taxon>
        <taxon>Caulobacterales</taxon>
        <taxon>Caulobacteraceae</taxon>
        <taxon>Brevundimonas</taxon>
    </lineage>
</organism>
<feature type="domain" description="HTH cro/C1-type" evidence="1">
    <location>
        <begin position="26"/>
        <end position="78"/>
    </location>
</feature>
<name>A0ABV2RGT4_9CAUL</name>
<comment type="caution">
    <text evidence="2">The sequence shown here is derived from an EMBL/GenBank/DDBJ whole genome shotgun (WGS) entry which is preliminary data.</text>
</comment>
<dbReference type="InterPro" id="IPR010982">
    <property type="entry name" value="Lambda_DNA-bd_dom_sf"/>
</dbReference>
<dbReference type="Pfam" id="PF01381">
    <property type="entry name" value="HTH_3"/>
    <property type="match status" value="1"/>
</dbReference>